<gene>
    <name evidence="2" type="ORF">KN1_28350</name>
</gene>
<accession>A0A8D5U8X3</accession>
<organism evidence="2 3">
    <name type="scientific">Stygiolobus caldivivus</name>
    <dbReference type="NCBI Taxonomy" id="2824673"/>
    <lineage>
        <taxon>Archaea</taxon>
        <taxon>Thermoproteota</taxon>
        <taxon>Thermoprotei</taxon>
        <taxon>Sulfolobales</taxon>
        <taxon>Sulfolobaceae</taxon>
        <taxon>Stygiolobus</taxon>
    </lineage>
</organism>
<keyword evidence="1" id="KW-0812">Transmembrane</keyword>
<reference evidence="2 3" key="1">
    <citation type="submission" date="2021-04" db="EMBL/GenBank/DDBJ databases">
        <title>Complete genome sequence of Stygiolobus sp. KN-1.</title>
        <authorList>
            <person name="Nakamura K."/>
            <person name="Sakai H."/>
            <person name="Kurosawa N."/>
        </authorList>
    </citation>
    <scope>NUCLEOTIDE SEQUENCE [LARGE SCALE GENOMIC DNA]</scope>
    <source>
        <strain evidence="2 3">KN-1</strain>
    </source>
</reference>
<dbReference type="EMBL" id="AP024597">
    <property type="protein sequence ID" value="BCU71538.1"/>
    <property type="molecule type" value="Genomic_DNA"/>
</dbReference>
<feature type="transmembrane region" description="Helical" evidence="1">
    <location>
        <begin position="21"/>
        <end position="43"/>
    </location>
</feature>
<protein>
    <submittedName>
        <fullName evidence="2">Uncharacterized protein</fullName>
    </submittedName>
</protein>
<evidence type="ECO:0000313" key="3">
    <source>
        <dbReference type="Proteomes" id="UP000825123"/>
    </source>
</evidence>
<evidence type="ECO:0000313" key="2">
    <source>
        <dbReference type="EMBL" id="BCU71538.1"/>
    </source>
</evidence>
<keyword evidence="1" id="KW-1133">Transmembrane helix</keyword>
<name>A0A8D5U8X3_9CREN</name>
<dbReference type="Proteomes" id="UP000825123">
    <property type="component" value="Chromosome"/>
</dbReference>
<keyword evidence="3" id="KW-1185">Reference proteome</keyword>
<evidence type="ECO:0000256" key="1">
    <source>
        <dbReference type="SAM" id="Phobius"/>
    </source>
</evidence>
<keyword evidence="1" id="KW-0472">Membrane</keyword>
<dbReference type="AlphaFoldDB" id="A0A8D5U8X3"/>
<proteinExistence type="predicted"/>
<dbReference type="KEGG" id="csty:KN1_28350"/>
<sequence>MLLRIKGLAMAEKLSKNYFKLYINVISEAFAQVGFYILTPLILSVVKEDGKNKEIILLIYPLYIYSIS</sequence>